<dbReference type="PANTHER" id="PTHR11851:SF49">
    <property type="entry name" value="MITOCHONDRIAL-PROCESSING PEPTIDASE SUBUNIT ALPHA"/>
    <property type="match status" value="1"/>
</dbReference>
<evidence type="ECO:0000259" key="3">
    <source>
        <dbReference type="Pfam" id="PF05193"/>
    </source>
</evidence>
<evidence type="ECO:0000259" key="2">
    <source>
        <dbReference type="Pfam" id="PF00675"/>
    </source>
</evidence>
<dbReference type="Pfam" id="PF00675">
    <property type="entry name" value="Peptidase_M16"/>
    <property type="match status" value="1"/>
</dbReference>
<dbReference type="Pfam" id="PF05193">
    <property type="entry name" value="Peptidase_M16_C"/>
    <property type="match status" value="1"/>
</dbReference>
<protein>
    <submittedName>
        <fullName evidence="4">Putative Zn-dependent peptidase</fullName>
    </submittedName>
</protein>
<evidence type="ECO:0000256" key="1">
    <source>
        <dbReference type="ARBA" id="ARBA00007261"/>
    </source>
</evidence>
<dbReference type="RefSeq" id="WP_014296920.1">
    <property type="nucleotide sequence ID" value="NC_016751.1"/>
</dbReference>
<accession>H2J3V7</accession>
<dbReference type="InterPro" id="IPR011765">
    <property type="entry name" value="Pept_M16_N"/>
</dbReference>
<reference evidence="5" key="2">
    <citation type="submission" date="2012-01" db="EMBL/GenBank/DDBJ databases">
        <title>Complete sequence of chromosome of Marinitoga piezophila KA3.</title>
        <authorList>
            <person name="Lucas S."/>
            <person name="Han J."/>
            <person name="Lapidus A."/>
            <person name="Cheng J.-F."/>
            <person name="Goodwin L."/>
            <person name="Pitluck S."/>
            <person name="Peters L."/>
            <person name="Mikhailova N."/>
            <person name="Teshima H."/>
            <person name="Detter J.C."/>
            <person name="Han C."/>
            <person name="Tapia R."/>
            <person name="Land M."/>
            <person name="Hauser L."/>
            <person name="Kyrpides N."/>
            <person name="Ivanova N."/>
            <person name="Pagani I."/>
            <person name="Jebbar M."/>
            <person name="Vannier P."/>
            <person name="Oger P."/>
            <person name="Cario A."/>
            <person name="Bartlett D."/>
            <person name="Noll K.M."/>
            <person name="Woyke T."/>
        </authorList>
    </citation>
    <scope>NUCLEOTIDE SEQUENCE [LARGE SCALE GENOMIC DNA]</scope>
    <source>
        <strain evidence="5">DSM 14283 / JCM 11233 / KA3</strain>
    </source>
</reference>
<feature type="domain" description="Peptidase M16 N-terminal" evidence="2">
    <location>
        <begin position="18"/>
        <end position="158"/>
    </location>
</feature>
<feature type="domain" description="Peptidase M16 C-terminal" evidence="3">
    <location>
        <begin position="164"/>
        <end position="326"/>
    </location>
</feature>
<sequence length="407" mass="46447">MIEKVVIDNRLEVLLLPRDTIRSVSVIAAVRNGSSHETEEVMGISHLIEHSVFRGTENRNMVEIKRPIEEFGGSINAFTGKNLTAYYAKVPLTASEIGLEIIMDIIFNAKFDENEIEKEKRIVLDEIAMYEDEPVDNVFEQLNKIMFSNTFANPILGTKESVSKLNAEILKDYYSREYTPENTVLMLVGPGKELEKLVLKIGSLLPERKGKKNKFNSPVFKESVQRKEKEKEELSQIYVSYAFKAPSKMSKDFYPSMVLKTFLGSGMSSLLFTRIREEAGLAYEISADYSGYNETGVFNIFAATVPENFERLNGIIFDTINNLKNMEDIEKWIEYGKKRLSGRYMLETENSLNFGFLALDYYLAFDKIIDIDNIVNIINAQSKKDILDNAIKIFENEPYISVVKPKG</sequence>
<dbReference type="Proteomes" id="UP000007161">
    <property type="component" value="Chromosome"/>
</dbReference>
<dbReference type="STRING" id="443254.Marpi_1454"/>
<dbReference type="HOGENOM" id="CLU_009902_3_2_0"/>
<dbReference type="InterPro" id="IPR011249">
    <property type="entry name" value="Metalloenz_LuxS/M16"/>
</dbReference>
<dbReference type="GO" id="GO:0046872">
    <property type="term" value="F:metal ion binding"/>
    <property type="evidence" value="ECO:0007669"/>
    <property type="project" value="InterPro"/>
</dbReference>
<organism evidence="4 5">
    <name type="scientific">Marinitoga piezophila (strain DSM 14283 / JCM 11233 / KA3)</name>
    <dbReference type="NCBI Taxonomy" id="443254"/>
    <lineage>
        <taxon>Bacteria</taxon>
        <taxon>Thermotogati</taxon>
        <taxon>Thermotogota</taxon>
        <taxon>Thermotogae</taxon>
        <taxon>Petrotogales</taxon>
        <taxon>Petrotogaceae</taxon>
        <taxon>Marinitoga</taxon>
    </lineage>
</organism>
<dbReference type="AlphaFoldDB" id="H2J3V7"/>
<comment type="similarity">
    <text evidence="1">Belongs to the peptidase M16 family.</text>
</comment>
<gene>
    <name evidence="4" type="ordered locus">Marpi_1454</name>
</gene>
<dbReference type="eggNOG" id="COG0612">
    <property type="taxonomic scope" value="Bacteria"/>
</dbReference>
<dbReference type="KEGG" id="mpz:Marpi_1454"/>
<dbReference type="PANTHER" id="PTHR11851">
    <property type="entry name" value="METALLOPROTEASE"/>
    <property type="match status" value="1"/>
</dbReference>
<dbReference type="EMBL" id="CP003257">
    <property type="protein sequence ID" value="AEX85849.1"/>
    <property type="molecule type" value="Genomic_DNA"/>
</dbReference>
<dbReference type="InterPro" id="IPR007863">
    <property type="entry name" value="Peptidase_M16_C"/>
</dbReference>
<proteinExistence type="inferred from homology"/>
<name>H2J3V7_MARPK</name>
<evidence type="ECO:0000313" key="5">
    <source>
        <dbReference type="Proteomes" id="UP000007161"/>
    </source>
</evidence>
<dbReference type="Gene3D" id="3.30.830.10">
    <property type="entry name" value="Metalloenzyme, LuxS/M16 peptidase-like"/>
    <property type="match status" value="2"/>
</dbReference>
<dbReference type="SUPFAM" id="SSF63411">
    <property type="entry name" value="LuxS/MPP-like metallohydrolase"/>
    <property type="match status" value="2"/>
</dbReference>
<dbReference type="InterPro" id="IPR050361">
    <property type="entry name" value="MPP/UQCRC_Complex"/>
</dbReference>
<evidence type="ECO:0000313" key="4">
    <source>
        <dbReference type="EMBL" id="AEX85849.1"/>
    </source>
</evidence>
<reference evidence="4 5" key="1">
    <citation type="journal article" date="2012" name="J. Bacteriol.">
        <title>Complete Genome Sequence of the Thermophilic, Piezophilic, Heterotrophic Bacterium Marinitoga piezophila KA3.</title>
        <authorList>
            <person name="Lucas S."/>
            <person name="Han J."/>
            <person name="Lapidus A."/>
            <person name="Cheng J.F."/>
            <person name="Goodwin L.A."/>
            <person name="Pitluck S."/>
            <person name="Peters L."/>
            <person name="Mikhailova N."/>
            <person name="Teshima H."/>
            <person name="Detter J.C."/>
            <person name="Han C."/>
            <person name="Tapia R."/>
            <person name="Land M."/>
            <person name="Hauser L."/>
            <person name="Kyrpides N.C."/>
            <person name="Ivanova N."/>
            <person name="Pagani I."/>
            <person name="Vannier P."/>
            <person name="Oger P."/>
            <person name="Bartlett D.H."/>
            <person name="Noll K.M."/>
            <person name="Woyke T."/>
            <person name="Jebbar M."/>
        </authorList>
    </citation>
    <scope>NUCLEOTIDE SEQUENCE [LARGE SCALE GENOMIC DNA]</scope>
    <source>
        <strain evidence="5">DSM 14283 / JCM 11233 / KA3</strain>
    </source>
</reference>
<keyword evidence="5" id="KW-1185">Reference proteome</keyword>